<dbReference type="InterPro" id="IPR029962">
    <property type="entry name" value="TBL"/>
</dbReference>
<evidence type="ECO:0000256" key="1">
    <source>
        <dbReference type="ARBA" id="ARBA00007727"/>
    </source>
</evidence>
<organism evidence="3 4">
    <name type="scientific">Vitis rotundifolia</name>
    <name type="common">Muscadine grape</name>
    <dbReference type="NCBI Taxonomy" id="103349"/>
    <lineage>
        <taxon>Eukaryota</taxon>
        <taxon>Viridiplantae</taxon>
        <taxon>Streptophyta</taxon>
        <taxon>Embryophyta</taxon>
        <taxon>Tracheophyta</taxon>
        <taxon>Spermatophyta</taxon>
        <taxon>Magnoliopsida</taxon>
        <taxon>eudicotyledons</taxon>
        <taxon>Gunneridae</taxon>
        <taxon>Pentapetalae</taxon>
        <taxon>rosids</taxon>
        <taxon>Vitales</taxon>
        <taxon>Vitaceae</taxon>
        <taxon>Viteae</taxon>
        <taxon>Vitis</taxon>
    </lineage>
</organism>
<dbReference type="AlphaFoldDB" id="A0AA39DVP8"/>
<evidence type="ECO:0000259" key="2">
    <source>
        <dbReference type="Pfam" id="PF13839"/>
    </source>
</evidence>
<dbReference type="PANTHER" id="PTHR32285:SF14">
    <property type="entry name" value="PROTEIN PMR5"/>
    <property type="match status" value="1"/>
</dbReference>
<evidence type="ECO:0000313" key="4">
    <source>
        <dbReference type="Proteomes" id="UP001168098"/>
    </source>
</evidence>
<accession>A0AA39DVP8</accession>
<gene>
    <name evidence="3" type="ORF">PVL29_007664</name>
</gene>
<comment type="similarity">
    <text evidence="1">Belongs to the PC-esterase family. TBL subfamily.</text>
</comment>
<sequence>MFVGDSLGRNQWESLVCMISTAVPGSPTQIIRGDPLSTLKFLEYGVAVSFYRAPYLVDIEAVQGKRVLRLGDISGNGNAWRGVDVLSFNTGHWWSHKGSLQGWDYIEMDGTLYQDMDRLVAFEKGLRTWARWVDTNVDRTRTRVFFQSTSPTHYNPSEWSAGAVTTTKNCYGETAPMSGMTYPGAYPDQMRVVEEVMSQMSGPVYLLDITLLSEMRKDGHPSIYSGDLSPAQRANPDRSADCSHWCLPGLPDTWNQLFYTALFF</sequence>
<evidence type="ECO:0000313" key="3">
    <source>
        <dbReference type="EMBL" id="KAJ9698708.1"/>
    </source>
</evidence>
<reference evidence="3 4" key="1">
    <citation type="journal article" date="2023" name="BMC Biotechnol.">
        <title>Vitis rotundifolia cv Carlos genome sequencing.</title>
        <authorList>
            <person name="Huff M."/>
            <person name="Hulse-Kemp A."/>
            <person name="Scheffler B."/>
            <person name="Youngblood R."/>
            <person name="Simpson S."/>
            <person name="Babiker E."/>
            <person name="Staton M."/>
        </authorList>
    </citation>
    <scope>NUCLEOTIDE SEQUENCE [LARGE SCALE GENOMIC DNA]</scope>
    <source>
        <tissue evidence="3">Leaf</tissue>
    </source>
</reference>
<dbReference type="Pfam" id="PF13839">
    <property type="entry name" value="PC-Esterase"/>
    <property type="match status" value="1"/>
</dbReference>
<dbReference type="EMBL" id="JARBHA010000006">
    <property type="protein sequence ID" value="KAJ9698708.1"/>
    <property type="molecule type" value="Genomic_DNA"/>
</dbReference>
<proteinExistence type="inferred from homology"/>
<dbReference type="GO" id="GO:0016413">
    <property type="term" value="F:O-acetyltransferase activity"/>
    <property type="evidence" value="ECO:0007669"/>
    <property type="project" value="InterPro"/>
</dbReference>
<protein>
    <recommendedName>
        <fullName evidence="2">Trichome birefringence-like C-terminal domain-containing protein</fullName>
    </recommendedName>
</protein>
<dbReference type="InterPro" id="IPR026057">
    <property type="entry name" value="TBL_C"/>
</dbReference>
<name>A0AA39DVP8_VITRO</name>
<dbReference type="PANTHER" id="PTHR32285">
    <property type="entry name" value="PROTEIN TRICHOME BIREFRINGENCE-LIKE 9-RELATED"/>
    <property type="match status" value="1"/>
</dbReference>
<dbReference type="Proteomes" id="UP001168098">
    <property type="component" value="Unassembled WGS sequence"/>
</dbReference>
<dbReference type="GO" id="GO:0005794">
    <property type="term" value="C:Golgi apparatus"/>
    <property type="evidence" value="ECO:0007669"/>
    <property type="project" value="TreeGrafter"/>
</dbReference>
<keyword evidence="4" id="KW-1185">Reference proteome</keyword>
<feature type="domain" description="Trichome birefringence-like C-terminal" evidence="2">
    <location>
        <begin position="1"/>
        <end position="260"/>
    </location>
</feature>
<comment type="caution">
    <text evidence="3">The sequence shown here is derived from an EMBL/GenBank/DDBJ whole genome shotgun (WGS) entry which is preliminary data.</text>
</comment>